<feature type="region of interest" description="Disordered" evidence="1">
    <location>
        <begin position="111"/>
        <end position="132"/>
    </location>
</feature>
<reference evidence="2 3" key="1">
    <citation type="journal article" date="2012" name="Science">
        <title>The Paleozoic origin of enzymatic lignin decomposition reconstructed from 31 fungal genomes.</title>
        <authorList>
            <person name="Floudas D."/>
            <person name="Binder M."/>
            <person name="Riley R."/>
            <person name="Barry K."/>
            <person name="Blanchette R.A."/>
            <person name="Henrissat B."/>
            <person name="Martinez A.T."/>
            <person name="Otillar R."/>
            <person name="Spatafora J.W."/>
            <person name="Yadav J.S."/>
            <person name="Aerts A."/>
            <person name="Benoit I."/>
            <person name="Boyd A."/>
            <person name="Carlson A."/>
            <person name="Copeland A."/>
            <person name="Coutinho P.M."/>
            <person name="de Vries R.P."/>
            <person name="Ferreira P."/>
            <person name="Findley K."/>
            <person name="Foster B."/>
            <person name="Gaskell J."/>
            <person name="Glotzer D."/>
            <person name="Gorecki P."/>
            <person name="Heitman J."/>
            <person name="Hesse C."/>
            <person name="Hori C."/>
            <person name="Igarashi K."/>
            <person name="Jurgens J.A."/>
            <person name="Kallen N."/>
            <person name="Kersten P."/>
            <person name="Kohler A."/>
            <person name="Kuees U."/>
            <person name="Kumar T.K.A."/>
            <person name="Kuo A."/>
            <person name="LaButti K."/>
            <person name="Larrondo L.F."/>
            <person name="Lindquist E."/>
            <person name="Ling A."/>
            <person name="Lombard V."/>
            <person name="Lucas S."/>
            <person name="Lundell T."/>
            <person name="Martin R."/>
            <person name="McLaughlin D.J."/>
            <person name="Morgenstern I."/>
            <person name="Morin E."/>
            <person name="Murat C."/>
            <person name="Nagy L.G."/>
            <person name="Nolan M."/>
            <person name="Ohm R.A."/>
            <person name="Patyshakuliyeva A."/>
            <person name="Rokas A."/>
            <person name="Ruiz-Duenas F.J."/>
            <person name="Sabat G."/>
            <person name="Salamov A."/>
            <person name="Samejima M."/>
            <person name="Schmutz J."/>
            <person name="Slot J.C."/>
            <person name="St John F."/>
            <person name="Stenlid J."/>
            <person name="Sun H."/>
            <person name="Sun S."/>
            <person name="Syed K."/>
            <person name="Tsang A."/>
            <person name="Wiebenga A."/>
            <person name="Young D."/>
            <person name="Pisabarro A."/>
            <person name="Eastwood D.C."/>
            <person name="Martin F."/>
            <person name="Cullen D."/>
            <person name="Grigoriev I.V."/>
            <person name="Hibbett D.S."/>
        </authorList>
    </citation>
    <scope>NUCLEOTIDE SEQUENCE [LARGE SCALE GENOMIC DNA]</scope>
    <source>
        <strain evidence="2 3">MD-104</strain>
    </source>
</reference>
<feature type="region of interest" description="Disordered" evidence="1">
    <location>
        <begin position="279"/>
        <end position="317"/>
    </location>
</feature>
<gene>
    <name evidence="2" type="ORF">WOLCODRAFT_165310</name>
</gene>
<dbReference type="EMBL" id="KB468168">
    <property type="protein sequence ID" value="PCH44669.1"/>
    <property type="molecule type" value="Genomic_DNA"/>
</dbReference>
<sequence length="589" mass="63593">MSSLFASKGLLPSLKRRTRSNSKPEPASRKAKRKAKPLHILPGLSEEEEGRRSCSSTPSLDLDMSSPSTGHSSTFGGWACKRSPDEWKLDPRRVGQTRVRELLPYIDYFPDTIASPPPRPAPAPPLYQGHDRSDESYLDEISLQLSSLGISLEFPSPPSDATPSPTRRRNRSPAPSVSSSATSSTSTSGSSSRSRRAHVTPPTSDDESHEYHLLRAPICKSRRASISYAAFAASMPNLHISAQEEDTDEECDSDAEWYANDISDVVTLSSPLPPSFPKAFSSDPRARPDSMMPLARLPSHSGTAPQSSSEPITQPDCTLPQRKETFLVLDGPASPPPITVTRCSISTMERETDELLAELASAALGSGFAGTGLGASHGRPVSSIPPTPSSAYVVRPLSGRPPPRMSIPADVSDLTEEALYAPGMSLGLRIDPIAANAASQVAWPLTPPNASLCSYPGAITDALPTTPNSASSCDYEMDLDLDMSILEQCTPDEFARPPSERTLRSRWSSSTIGSQFERDSQSASWKTRFGLSPTKRSRHRSGSLQQTTAHRRSLEQMLKRKDSKASVTSDGGEHTPKGKAGPVDRFMRS</sequence>
<feature type="compositionally biased region" description="Polar residues" evidence="1">
    <location>
        <begin position="505"/>
        <end position="514"/>
    </location>
</feature>
<feature type="region of interest" description="Disordered" evidence="1">
    <location>
        <begin position="1"/>
        <end position="77"/>
    </location>
</feature>
<feature type="region of interest" description="Disordered" evidence="1">
    <location>
        <begin position="492"/>
        <end position="589"/>
    </location>
</feature>
<name>A0A2H3K0H1_WOLCO</name>
<accession>A0A2H3K0H1</accession>
<dbReference type="Proteomes" id="UP000218811">
    <property type="component" value="Unassembled WGS sequence"/>
</dbReference>
<evidence type="ECO:0000313" key="2">
    <source>
        <dbReference type="EMBL" id="PCH44669.1"/>
    </source>
</evidence>
<dbReference type="OrthoDB" id="2692698at2759"/>
<keyword evidence="3" id="KW-1185">Reference proteome</keyword>
<feature type="compositionally biased region" description="Basic and acidic residues" evidence="1">
    <location>
        <begin position="552"/>
        <end position="564"/>
    </location>
</feature>
<protein>
    <submittedName>
        <fullName evidence="2">Uncharacterized protein</fullName>
    </submittedName>
</protein>
<dbReference type="AlphaFoldDB" id="A0A2H3K0H1"/>
<evidence type="ECO:0000256" key="1">
    <source>
        <dbReference type="SAM" id="MobiDB-lite"/>
    </source>
</evidence>
<feature type="compositionally biased region" description="Basic and acidic residues" evidence="1">
    <location>
        <begin position="493"/>
        <end position="503"/>
    </location>
</feature>
<feature type="region of interest" description="Disordered" evidence="1">
    <location>
        <begin position="149"/>
        <end position="210"/>
    </location>
</feature>
<feature type="compositionally biased region" description="Low complexity" evidence="1">
    <location>
        <begin position="172"/>
        <end position="192"/>
    </location>
</feature>
<feature type="compositionally biased region" description="Polar residues" evidence="1">
    <location>
        <begin position="65"/>
        <end position="75"/>
    </location>
</feature>
<evidence type="ECO:0000313" key="3">
    <source>
        <dbReference type="Proteomes" id="UP000218811"/>
    </source>
</evidence>
<feature type="compositionally biased region" description="Polar residues" evidence="1">
    <location>
        <begin position="300"/>
        <end position="316"/>
    </location>
</feature>
<feature type="compositionally biased region" description="Pro residues" evidence="1">
    <location>
        <begin position="115"/>
        <end position="125"/>
    </location>
</feature>
<organism evidence="2 3">
    <name type="scientific">Wolfiporia cocos (strain MD-104)</name>
    <name type="common">Brown rot fungus</name>
    <dbReference type="NCBI Taxonomy" id="742152"/>
    <lineage>
        <taxon>Eukaryota</taxon>
        <taxon>Fungi</taxon>
        <taxon>Dikarya</taxon>
        <taxon>Basidiomycota</taxon>
        <taxon>Agaricomycotina</taxon>
        <taxon>Agaricomycetes</taxon>
        <taxon>Polyporales</taxon>
        <taxon>Phaeolaceae</taxon>
        <taxon>Wolfiporia</taxon>
    </lineage>
</organism>
<proteinExistence type="predicted"/>